<proteinExistence type="predicted"/>
<dbReference type="EMBL" id="JAHRIQ010083193">
    <property type="protein sequence ID" value="MEQ2248569.1"/>
    <property type="molecule type" value="Genomic_DNA"/>
</dbReference>
<name>A0ABV0UTM7_9TELE</name>
<organism evidence="1 2">
    <name type="scientific">Ilyodon furcidens</name>
    <name type="common">goldbreast splitfin</name>
    <dbReference type="NCBI Taxonomy" id="33524"/>
    <lineage>
        <taxon>Eukaryota</taxon>
        <taxon>Metazoa</taxon>
        <taxon>Chordata</taxon>
        <taxon>Craniata</taxon>
        <taxon>Vertebrata</taxon>
        <taxon>Euteleostomi</taxon>
        <taxon>Actinopterygii</taxon>
        <taxon>Neopterygii</taxon>
        <taxon>Teleostei</taxon>
        <taxon>Neoteleostei</taxon>
        <taxon>Acanthomorphata</taxon>
        <taxon>Ovalentaria</taxon>
        <taxon>Atherinomorphae</taxon>
        <taxon>Cyprinodontiformes</taxon>
        <taxon>Goodeidae</taxon>
        <taxon>Ilyodon</taxon>
    </lineage>
</organism>
<accession>A0ABV0UTM7</accession>
<dbReference type="Proteomes" id="UP001482620">
    <property type="component" value="Unassembled WGS sequence"/>
</dbReference>
<comment type="caution">
    <text evidence="1">The sequence shown here is derived from an EMBL/GenBank/DDBJ whole genome shotgun (WGS) entry which is preliminary data.</text>
</comment>
<keyword evidence="2" id="KW-1185">Reference proteome</keyword>
<dbReference type="PANTHER" id="PTHR31025">
    <property type="entry name" value="SI:CH211-196P9.1-RELATED"/>
    <property type="match status" value="1"/>
</dbReference>
<sequence length="212" mass="23857">MSSTDVKVMQVLELSIEECGQVIVEYFRTLSSHHGVQAIVSQGLDGDLTFHVVQLLMAHFGESTDGLMIFADAFVTPPDVKMNFTVPASPRLILLGDQIHTLCKWMISIESHVICQSIQPTFQSGLAAFFAVFYVFNLQYQDEASHTLEFIQRRFICIHSERGSKATHGKVMSKRTGKVVHKRPATVNPHVATLLKNLLDFEWDFRVPLPLV</sequence>
<dbReference type="PANTHER" id="PTHR31025:SF30">
    <property type="entry name" value="SI:DKEY-15H8.17"/>
    <property type="match status" value="1"/>
</dbReference>
<reference evidence="1 2" key="1">
    <citation type="submission" date="2021-06" db="EMBL/GenBank/DDBJ databases">
        <authorList>
            <person name="Palmer J.M."/>
        </authorList>
    </citation>
    <scope>NUCLEOTIDE SEQUENCE [LARGE SCALE GENOMIC DNA]</scope>
    <source>
        <strain evidence="2">if_2019</strain>
        <tissue evidence="1">Muscle</tissue>
    </source>
</reference>
<protein>
    <submittedName>
        <fullName evidence="1">Uncharacterized protein</fullName>
    </submittedName>
</protein>
<gene>
    <name evidence="1" type="ORF">ILYODFUR_020366</name>
</gene>
<evidence type="ECO:0000313" key="1">
    <source>
        <dbReference type="EMBL" id="MEQ2248569.1"/>
    </source>
</evidence>
<evidence type="ECO:0000313" key="2">
    <source>
        <dbReference type="Proteomes" id="UP001482620"/>
    </source>
</evidence>